<evidence type="ECO:0000313" key="3">
    <source>
        <dbReference type="EMBL" id="MBL0741981.1"/>
    </source>
</evidence>
<accession>A0ABS1KUI9</accession>
<comment type="caution">
    <text evidence="3">The sequence shown here is derived from an EMBL/GenBank/DDBJ whole genome shotgun (WGS) entry which is preliminary data.</text>
</comment>
<feature type="region of interest" description="Disordered" evidence="1">
    <location>
        <begin position="326"/>
        <end position="346"/>
    </location>
</feature>
<feature type="transmembrane region" description="Helical" evidence="2">
    <location>
        <begin position="180"/>
        <end position="201"/>
    </location>
</feature>
<keyword evidence="2" id="KW-1133">Transmembrane helix</keyword>
<evidence type="ECO:0000256" key="2">
    <source>
        <dbReference type="SAM" id="Phobius"/>
    </source>
</evidence>
<name>A0ABS1KUI9_9BACT</name>
<evidence type="ECO:0000256" key="1">
    <source>
        <dbReference type="SAM" id="MobiDB-lite"/>
    </source>
</evidence>
<organism evidence="3 4">
    <name type="scientific">Chryseolinea lacunae</name>
    <dbReference type="NCBI Taxonomy" id="2801331"/>
    <lineage>
        <taxon>Bacteria</taxon>
        <taxon>Pseudomonadati</taxon>
        <taxon>Bacteroidota</taxon>
        <taxon>Cytophagia</taxon>
        <taxon>Cytophagales</taxon>
        <taxon>Fulvivirgaceae</taxon>
        <taxon>Chryseolinea</taxon>
    </lineage>
</organism>
<feature type="transmembrane region" description="Helical" evidence="2">
    <location>
        <begin position="6"/>
        <end position="27"/>
    </location>
</feature>
<sequence>MTGSVALDVVIGLVFVYLLYSLLATILQEILATNIIRLRAKVLEKAIKRMLDDTGSVRQTKELLSTAFYQTPLIKYLGPTNGKTPAYIAARNFSKALLDILKGPGTKPGEDFRGRIDASLNSGITVSQDSKITGGETLTFLQSLWADAQGDIDKFRAALEQWFDDTMERATGWYKKRTQIILFFVGLFIAGVFNVDTVKIVDKLSNDPELRQQIIQQADGYLKAHSNLKEELAERQQRAAGNDTTKATQSLDSLIIRTDKLVKEATDLVNTDLKNANEVLALGWEDHSFDAWSLPGWIITALAISLGAPFWFDLLNKLMKLRGAVPPATDPKQSGGGTKTIIIPKG</sequence>
<reference evidence="3 4" key="1">
    <citation type="submission" date="2021-01" db="EMBL/GenBank/DDBJ databases">
        <title>Chryseolinea sp. Jin1 Genome sequencing and assembly.</title>
        <authorList>
            <person name="Kim I."/>
        </authorList>
    </citation>
    <scope>NUCLEOTIDE SEQUENCE [LARGE SCALE GENOMIC DNA]</scope>
    <source>
        <strain evidence="3 4">Jin1</strain>
    </source>
</reference>
<dbReference type="EMBL" id="JAERRB010000003">
    <property type="protein sequence ID" value="MBL0741981.1"/>
    <property type="molecule type" value="Genomic_DNA"/>
</dbReference>
<proteinExistence type="predicted"/>
<feature type="transmembrane region" description="Helical" evidence="2">
    <location>
        <begin position="294"/>
        <end position="312"/>
    </location>
</feature>
<evidence type="ECO:0000313" key="4">
    <source>
        <dbReference type="Proteomes" id="UP000613030"/>
    </source>
</evidence>
<dbReference type="RefSeq" id="WP_202009670.1">
    <property type="nucleotide sequence ID" value="NZ_JAERRB010000003.1"/>
</dbReference>
<keyword evidence="2" id="KW-0472">Membrane</keyword>
<protein>
    <submittedName>
        <fullName evidence="3">Uncharacterized protein</fullName>
    </submittedName>
</protein>
<keyword evidence="4" id="KW-1185">Reference proteome</keyword>
<keyword evidence="2" id="KW-0812">Transmembrane</keyword>
<gene>
    <name evidence="3" type="ORF">JI741_12175</name>
</gene>
<dbReference type="Proteomes" id="UP000613030">
    <property type="component" value="Unassembled WGS sequence"/>
</dbReference>